<dbReference type="AlphaFoldDB" id="A0A8X6LKB9"/>
<keyword evidence="2" id="KW-1185">Reference proteome</keyword>
<dbReference type="Proteomes" id="UP000887116">
    <property type="component" value="Unassembled WGS sequence"/>
</dbReference>
<dbReference type="OrthoDB" id="6445926at2759"/>
<protein>
    <submittedName>
        <fullName evidence="1">Transposon Ty3-G Gag-Pol polyprotein</fullName>
    </submittedName>
</protein>
<comment type="caution">
    <text evidence="1">The sequence shown here is derived from an EMBL/GenBank/DDBJ whole genome shotgun (WGS) entry which is preliminary data.</text>
</comment>
<proteinExistence type="predicted"/>
<gene>
    <name evidence="1" type="primary">TY3B-G_167</name>
    <name evidence="1" type="ORF">TNCT_662521</name>
</gene>
<reference evidence="1" key="1">
    <citation type="submission" date="2020-07" db="EMBL/GenBank/DDBJ databases">
        <title>Multicomponent nature underlies the extraordinary mechanical properties of spider dragline silk.</title>
        <authorList>
            <person name="Kono N."/>
            <person name="Nakamura H."/>
            <person name="Mori M."/>
            <person name="Yoshida Y."/>
            <person name="Ohtoshi R."/>
            <person name="Malay A.D."/>
            <person name="Moran D.A.P."/>
            <person name="Tomita M."/>
            <person name="Numata K."/>
            <person name="Arakawa K."/>
        </authorList>
    </citation>
    <scope>NUCLEOTIDE SEQUENCE</scope>
</reference>
<organism evidence="1 2">
    <name type="scientific">Trichonephila clavata</name>
    <name type="common">Joro spider</name>
    <name type="synonym">Nephila clavata</name>
    <dbReference type="NCBI Taxonomy" id="2740835"/>
    <lineage>
        <taxon>Eukaryota</taxon>
        <taxon>Metazoa</taxon>
        <taxon>Ecdysozoa</taxon>
        <taxon>Arthropoda</taxon>
        <taxon>Chelicerata</taxon>
        <taxon>Arachnida</taxon>
        <taxon>Araneae</taxon>
        <taxon>Araneomorphae</taxon>
        <taxon>Entelegynae</taxon>
        <taxon>Araneoidea</taxon>
        <taxon>Nephilidae</taxon>
        <taxon>Trichonephila</taxon>
    </lineage>
</organism>
<evidence type="ECO:0000313" key="1">
    <source>
        <dbReference type="EMBL" id="GFR10539.1"/>
    </source>
</evidence>
<evidence type="ECO:0000313" key="2">
    <source>
        <dbReference type="Proteomes" id="UP000887116"/>
    </source>
</evidence>
<sequence length="285" mass="32953">MTETSDISKAQTSENQLNQPNQLIAFGPNNSMQVISWLKYFNDKCQKLNLDDSWKITNISIYLKNSALTVYINCYDKINNWEEFTCFLTEKYLAPSITSLSDFTQKTFNGKEIAQYFHEKLEIGRQLNLPTSMILEGLTDGLPIKLRQLLTISPPSNPTEWIVTATKLFKIQNSEQNEIENPSNSRTPIFNAPRENYQNWKPRHFRPYKFAPSRVPNQTPRTFNSPKIHFQSNLPPNPCRFCECQGIQNAYHWAQTCPFRLSAIQVPPQIPMQTNVDPPTEESKI</sequence>
<name>A0A8X6LKB9_TRICU</name>
<accession>A0A8X6LKB9</accession>
<dbReference type="EMBL" id="BMAO01006684">
    <property type="protein sequence ID" value="GFR10539.1"/>
    <property type="molecule type" value="Genomic_DNA"/>
</dbReference>